<evidence type="ECO:0000256" key="1">
    <source>
        <dbReference type="SAM" id="Phobius"/>
    </source>
</evidence>
<protein>
    <submittedName>
        <fullName evidence="2 4">Uncharacterized protein</fullName>
    </submittedName>
</protein>
<reference evidence="2 3" key="2">
    <citation type="submission" date="2018-11" db="EMBL/GenBank/DDBJ databases">
        <authorList>
            <consortium name="Pathogen Informatics"/>
        </authorList>
    </citation>
    <scope>NUCLEOTIDE SEQUENCE [LARGE SCALE GENOMIC DNA]</scope>
</reference>
<evidence type="ECO:0000313" key="3">
    <source>
        <dbReference type="Proteomes" id="UP000267606"/>
    </source>
</evidence>
<name>A0A183HX44_9BILA</name>
<keyword evidence="1" id="KW-0812">Transmembrane</keyword>
<accession>A0A183HX44</accession>
<evidence type="ECO:0000313" key="4">
    <source>
        <dbReference type="WBParaSite" id="OFLC_0001205601-mRNA-1"/>
    </source>
</evidence>
<gene>
    <name evidence="2" type="ORF">OFLC_LOCUS12057</name>
</gene>
<dbReference type="EMBL" id="UZAJ01018217">
    <property type="protein sequence ID" value="VDO81520.1"/>
    <property type="molecule type" value="Genomic_DNA"/>
</dbReference>
<keyword evidence="1" id="KW-1133">Transmembrane helix</keyword>
<keyword evidence="3" id="KW-1185">Reference proteome</keyword>
<feature type="transmembrane region" description="Helical" evidence="1">
    <location>
        <begin position="20"/>
        <end position="38"/>
    </location>
</feature>
<dbReference type="AlphaFoldDB" id="A0A183HX44"/>
<evidence type="ECO:0000313" key="2">
    <source>
        <dbReference type="EMBL" id="VDO81520.1"/>
    </source>
</evidence>
<keyword evidence="1" id="KW-0472">Membrane</keyword>
<reference evidence="4" key="1">
    <citation type="submission" date="2016-06" db="UniProtKB">
        <authorList>
            <consortium name="WormBaseParasite"/>
        </authorList>
    </citation>
    <scope>IDENTIFICATION</scope>
</reference>
<sequence length="48" mass="5787">MEYLSLVPMYPIFDRLKLTFITIILLFRISYLILPSNIPRFVVLLRMI</sequence>
<dbReference type="Proteomes" id="UP000267606">
    <property type="component" value="Unassembled WGS sequence"/>
</dbReference>
<dbReference type="WBParaSite" id="OFLC_0001205601-mRNA-1">
    <property type="protein sequence ID" value="OFLC_0001205601-mRNA-1"/>
    <property type="gene ID" value="OFLC_0001205601"/>
</dbReference>
<proteinExistence type="predicted"/>
<organism evidence="4">
    <name type="scientific">Onchocerca flexuosa</name>
    <dbReference type="NCBI Taxonomy" id="387005"/>
    <lineage>
        <taxon>Eukaryota</taxon>
        <taxon>Metazoa</taxon>
        <taxon>Ecdysozoa</taxon>
        <taxon>Nematoda</taxon>
        <taxon>Chromadorea</taxon>
        <taxon>Rhabditida</taxon>
        <taxon>Spirurina</taxon>
        <taxon>Spiruromorpha</taxon>
        <taxon>Filarioidea</taxon>
        <taxon>Onchocercidae</taxon>
        <taxon>Onchocerca</taxon>
    </lineage>
</organism>